<sequence length="184" mass="21787">MIMEDIELLSKVKAGDRDAFNSLFLKYYPLLADFYRFLGAGTDDGEDAIADVFLDLWLKRDRLQVHTSIKSYVYGAVKNRIYTLNGKNQKMQVLPEEYASEQPISNQLHPDEILFRKERRVMIQRFVDELPEQGKLIFMMHWQHQLEHQEIAEILNISPNTVKTHIYRAINYCRKRLLLLNNQQ</sequence>
<gene>
    <name evidence="7" type="ORF">HYN43_005690</name>
</gene>
<protein>
    <submittedName>
        <fullName evidence="7">Sigma-70 family RNA polymerase sigma factor</fullName>
    </submittedName>
</protein>
<dbReference type="NCBIfam" id="TIGR02937">
    <property type="entry name" value="sigma70-ECF"/>
    <property type="match status" value="1"/>
</dbReference>
<dbReference type="InterPro" id="IPR036388">
    <property type="entry name" value="WH-like_DNA-bd_sf"/>
</dbReference>
<keyword evidence="4" id="KW-0804">Transcription</keyword>
<comment type="similarity">
    <text evidence="1">Belongs to the sigma-70 factor family. ECF subfamily.</text>
</comment>
<keyword evidence="8" id="KW-1185">Reference proteome</keyword>
<dbReference type="InterPro" id="IPR013249">
    <property type="entry name" value="RNA_pol_sigma70_r4_t2"/>
</dbReference>
<dbReference type="Gene3D" id="1.10.10.10">
    <property type="entry name" value="Winged helix-like DNA-binding domain superfamily/Winged helix DNA-binding domain"/>
    <property type="match status" value="1"/>
</dbReference>
<proteinExistence type="inferred from homology"/>
<dbReference type="Gene3D" id="1.10.1740.10">
    <property type="match status" value="1"/>
</dbReference>
<evidence type="ECO:0000256" key="2">
    <source>
        <dbReference type="ARBA" id="ARBA00023015"/>
    </source>
</evidence>
<reference evidence="7 8" key="1">
    <citation type="submission" date="2018-10" db="EMBL/GenBank/DDBJ databases">
        <title>Genome sequencing of Mucilaginibacter sp. HYN0043.</title>
        <authorList>
            <person name="Kim M."/>
            <person name="Yi H."/>
        </authorList>
    </citation>
    <scope>NUCLEOTIDE SEQUENCE [LARGE SCALE GENOMIC DNA]</scope>
    <source>
        <strain evidence="7 8">HYN0043</strain>
    </source>
</reference>
<evidence type="ECO:0000256" key="1">
    <source>
        <dbReference type="ARBA" id="ARBA00010641"/>
    </source>
</evidence>
<dbReference type="InterPro" id="IPR014284">
    <property type="entry name" value="RNA_pol_sigma-70_dom"/>
</dbReference>
<evidence type="ECO:0000313" key="8">
    <source>
        <dbReference type="Proteomes" id="UP000270046"/>
    </source>
</evidence>
<evidence type="ECO:0000259" key="6">
    <source>
        <dbReference type="Pfam" id="PF08281"/>
    </source>
</evidence>
<dbReference type="CDD" id="cd06171">
    <property type="entry name" value="Sigma70_r4"/>
    <property type="match status" value="1"/>
</dbReference>
<keyword evidence="2" id="KW-0805">Transcription regulation</keyword>
<keyword evidence="3" id="KW-0731">Sigma factor</keyword>
<dbReference type="EMBL" id="CP032869">
    <property type="protein sequence ID" value="AYL94825.1"/>
    <property type="molecule type" value="Genomic_DNA"/>
</dbReference>
<dbReference type="GO" id="GO:0016987">
    <property type="term" value="F:sigma factor activity"/>
    <property type="evidence" value="ECO:0007669"/>
    <property type="project" value="UniProtKB-KW"/>
</dbReference>
<dbReference type="InterPro" id="IPR013325">
    <property type="entry name" value="RNA_pol_sigma_r2"/>
</dbReference>
<feature type="domain" description="RNA polymerase sigma factor 70 region 4 type 2" evidence="6">
    <location>
        <begin position="121"/>
        <end position="170"/>
    </location>
</feature>
<dbReference type="Proteomes" id="UP000270046">
    <property type="component" value="Chromosome"/>
</dbReference>
<dbReference type="Pfam" id="PF08281">
    <property type="entry name" value="Sigma70_r4_2"/>
    <property type="match status" value="1"/>
</dbReference>
<dbReference type="InterPro" id="IPR007627">
    <property type="entry name" value="RNA_pol_sigma70_r2"/>
</dbReference>
<dbReference type="InterPro" id="IPR039425">
    <property type="entry name" value="RNA_pol_sigma-70-like"/>
</dbReference>
<feature type="domain" description="RNA polymerase sigma-70 region 2" evidence="5">
    <location>
        <begin position="23"/>
        <end position="83"/>
    </location>
</feature>
<accession>A0A494VU27</accession>
<dbReference type="KEGG" id="muh:HYN43_005690"/>
<evidence type="ECO:0000256" key="3">
    <source>
        <dbReference type="ARBA" id="ARBA00023082"/>
    </source>
</evidence>
<evidence type="ECO:0000313" key="7">
    <source>
        <dbReference type="EMBL" id="AYL94825.1"/>
    </source>
</evidence>
<dbReference type="PANTHER" id="PTHR43133">
    <property type="entry name" value="RNA POLYMERASE ECF-TYPE SIGMA FACTO"/>
    <property type="match status" value="1"/>
</dbReference>
<dbReference type="SUPFAM" id="SSF88946">
    <property type="entry name" value="Sigma2 domain of RNA polymerase sigma factors"/>
    <property type="match status" value="1"/>
</dbReference>
<dbReference type="GO" id="GO:0003677">
    <property type="term" value="F:DNA binding"/>
    <property type="evidence" value="ECO:0007669"/>
    <property type="project" value="InterPro"/>
</dbReference>
<dbReference type="PANTHER" id="PTHR43133:SF46">
    <property type="entry name" value="RNA POLYMERASE SIGMA-70 FACTOR ECF SUBFAMILY"/>
    <property type="match status" value="1"/>
</dbReference>
<organism evidence="7 8">
    <name type="scientific">Mucilaginibacter celer</name>
    <dbReference type="NCBI Taxonomy" id="2305508"/>
    <lineage>
        <taxon>Bacteria</taxon>
        <taxon>Pseudomonadati</taxon>
        <taxon>Bacteroidota</taxon>
        <taxon>Sphingobacteriia</taxon>
        <taxon>Sphingobacteriales</taxon>
        <taxon>Sphingobacteriaceae</taxon>
        <taxon>Mucilaginibacter</taxon>
    </lineage>
</organism>
<evidence type="ECO:0000259" key="5">
    <source>
        <dbReference type="Pfam" id="PF04542"/>
    </source>
</evidence>
<dbReference type="AlphaFoldDB" id="A0A494VU27"/>
<dbReference type="OrthoDB" id="711087at2"/>
<dbReference type="SUPFAM" id="SSF88659">
    <property type="entry name" value="Sigma3 and sigma4 domains of RNA polymerase sigma factors"/>
    <property type="match status" value="1"/>
</dbReference>
<dbReference type="Pfam" id="PF04542">
    <property type="entry name" value="Sigma70_r2"/>
    <property type="match status" value="1"/>
</dbReference>
<name>A0A494VU27_9SPHI</name>
<evidence type="ECO:0000256" key="4">
    <source>
        <dbReference type="ARBA" id="ARBA00023163"/>
    </source>
</evidence>
<dbReference type="GO" id="GO:0006352">
    <property type="term" value="P:DNA-templated transcription initiation"/>
    <property type="evidence" value="ECO:0007669"/>
    <property type="project" value="InterPro"/>
</dbReference>
<dbReference type="InterPro" id="IPR013324">
    <property type="entry name" value="RNA_pol_sigma_r3/r4-like"/>
</dbReference>